<name>A0ABP0BZF4_9PEZI</name>
<dbReference type="Gene3D" id="3.40.10.10">
    <property type="entry name" value="DNA Methylphosphotriester Repair Domain"/>
    <property type="match status" value="1"/>
</dbReference>
<dbReference type="Gene3D" id="1.10.10.60">
    <property type="entry name" value="Homeodomain-like"/>
    <property type="match status" value="1"/>
</dbReference>
<accession>A0ABP0BZF4</accession>
<evidence type="ECO:0000313" key="10">
    <source>
        <dbReference type="Proteomes" id="UP001642482"/>
    </source>
</evidence>
<evidence type="ECO:0000313" key="9">
    <source>
        <dbReference type="EMBL" id="CAK7224981.1"/>
    </source>
</evidence>
<keyword evidence="2" id="KW-0489">Methyltransferase</keyword>
<dbReference type="InterPro" id="IPR004026">
    <property type="entry name" value="Ada_DNA_repair_Zn-bd"/>
</dbReference>
<keyword evidence="5" id="KW-0804">Transcription</keyword>
<evidence type="ECO:0000256" key="1">
    <source>
        <dbReference type="ARBA" id="ARBA00001947"/>
    </source>
</evidence>
<feature type="region of interest" description="Disordered" evidence="6">
    <location>
        <begin position="128"/>
        <end position="177"/>
    </location>
</feature>
<evidence type="ECO:0000256" key="4">
    <source>
        <dbReference type="ARBA" id="ARBA00023159"/>
    </source>
</evidence>
<dbReference type="EMBL" id="CAWUHD010000057">
    <property type="protein sequence ID" value="CAK7224981.1"/>
    <property type="molecule type" value="Genomic_DNA"/>
</dbReference>
<protein>
    <recommendedName>
        <fullName evidence="11">HTH araC/xylS-type domain-containing protein</fullName>
    </recommendedName>
</protein>
<evidence type="ECO:0000256" key="5">
    <source>
        <dbReference type="ARBA" id="ARBA00023163"/>
    </source>
</evidence>
<feature type="domain" description="Ada DNA repair metal-binding" evidence="8">
    <location>
        <begin position="7"/>
        <end position="70"/>
    </location>
</feature>
<evidence type="ECO:0000259" key="8">
    <source>
        <dbReference type="Pfam" id="PF02805"/>
    </source>
</evidence>
<keyword evidence="3" id="KW-0805">Transcription regulation</keyword>
<comment type="caution">
    <text evidence="9">The sequence shown here is derived from an EMBL/GenBank/DDBJ whole genome shotgun (WGS) entry which is preliminary data.</text>
</comment>
<dbReference type="InterPro" id="IPR018060">
    <property type="entry name" value="HTH_AraC"/>
</dbReference>
<keyword evidence="4" id="KW-0010">Activator</keyword>
<evidence type="ECO:0000256" key="6">
    <source>
        <dbReference type="SAM" id="MobiDB-lite"/>
    </source>
</evidence>
<keyword evidence="2" id="KW-0808">Transferase</keyword>
<feature type="domain" description="HTH araC/xylS-type" evidence="7">
    <location>
        <begin position="104"/>
        <end position="132"/>
    </location>
</feature>
<dbReference type="Proteomes" id="UP001642482">
    <property type="component" value="Unassembled WGS sequence"/>
</dbReference>
<sequence>MFTSDDEKWRAITTRDPAADGVFVYAVRTTRIYCRPNCKARLARRANVRYYADCRAAEAGGFRACKRCKPRTQGGMPEDEAVARIRQLVATSTEGDGKNSPSLLASEARVSRWHFHRKFKEVTGVTPRAYLKQRERERRETTAAAGDSANPSSSSGPSAATTTTTTPSTDSDLFDISEGTPLPDLSLLLAETERTDQPFPALDFTPAELDANFLSGLDPVFLDPTLWGDLTSSGGENGGTNIAGIAGYFMDNNLFSQDGEVMTTSAVATGTIPSTTDNLPYSRS</sequence>
<dbReference type="SUPFAM" id="SSF46689">
    <property type="entry name" value="Homeodomain-like"/>
    <property type="match status" value="1"/>
</dbReference>
<dbReference type="SUPFAM" id="SSF57884">
    <property type="entry name" value="Ada DNA repair protein, N-terminal domain (N-Ada 10)"/>
    <property type="match status" value="1"/>
</dbReference>
<evidence type="ECO:0008006" key="11">
    <source>
        <dbReference type="Google" id="ProtNLM"/>
    </source>
</evidence>
<dbReference type="Pfam" id="PF02805">
    <property type="entry name" value="Ada_Zn_binding"/>
    <property type="match status" value="1"/>
</dbReference>
<dbReference type="InterPro" id="IPR009057">
    <property type="entry name" value="Homeodomain-like_sf"/>
</dbReference>
<feature type="compositionally biased region" description="Basic and acidic residues" evidence="6">
    <location>
        <begin position="132"/>
        <end position="141"/>
    </location>
</feature>
<proteinExistence type="predicted"/>
<dbReference type="Pfam" id="PF00165">
    <property type="entry name" value="HTH_AraC"/>
    <property type="match status" value="1"/>
</dbReference>
<comment type="cofactor">
    <cofactor evidence="1">
        <name>Zn(2+)</name>
        <dbReference type="ChEBI" id="CHEBI:29105"/>
    </cofactor>
</comment>
<organism evidence="9 10">
    <name type="scientific">Sporothrix eucalyptigena</name>
    <dbReference type="NCBI Taxonomy" id="1812306"/>
    <lineage>
        <taxon>Eukaryota</taxon>
        <taxon>Fungi</taxon>
        <taxon>Dikarya</taxon>
        <taxon>Ascomycota</taxon>
        <taxon>Pezizomycotina</taxon>
        <taxon>Sordariomycetes</taxon>
        <taxon>Sordariomycetidae</taxon>
        <taxon>Ophiostomatales</taxon>
        <taxon>Ophiostomataceae</taxon>
        <taxon>Sporothrix</taxon>
    </lineage>
</organism>
<evidence type="ECO:0000259" key="7">
    <source>
        <dbReference type="Pfam" id="PF00165"/>
    </source>
</evidence>
<evidence type="ECO:0000256" key="2">
    <source>
        <dbReference type="ARBA" id="ARBA00022603"/>
    </source>
</evidence>
<gene>
    <name evidence="9" type="ORF">SEUCBS140593_005748</name>
</gene>
<dbReference type="InterPro" id="IPR035451">
    <property type="entry name" value="Ada-like_dom_sf"/>
</dbReference>
<feature type="compositionally biased region" description="Low complexity" evidence="6">
    <location>
        <begin position="142"/>
        <end position="171"/>
    </location>
</feature>
<keyword evidence="10" id="KW-1185">Reference proteome</keyword>
<reference evidence="9 10" key="1">
    <citation type="submission" date="2024-01" db="EMBL/GenBank/DDBJ databases">
        <authorList>
            <person name="Allen C."/>
            <person name="Tagirdzhanova G."/>
        </authorList>
    </citation>
    <scope>NUCLEOTIDE SEQUENCE [LARGE SCALE GENOMIC DNA]</scope>
</reference>
<evidence type="ECO:0000256" key="3">
    <source>
        <dbReference type="ARBA" id="ARBA00023015"/>
    </source>
</evidence>